<dbReference type="PIRSF" id="PIRSF006171">
    <property type="entry name" value="RR_citrat_malat"/>
    <property type="match status" value="1"/>
</dbReference>
<evidence type="ECO:0000256" key="2">
    <source>
        <dbReference type="ARBA" id="ARBA00022490"/>
    </source>
</evidence>
<dbReference type="PROSITE" id="PS50110">
    <property type="entry name" value="RESPONSE_REGULATORY"/>
    <property type="match status" value="1"/>
</dbReference>
<comment type="subcellular location">
    <subcellularLocation>
        <location evidence="1 9">Cytoplasm</location>
    </subcellularLocation>
</comment>
<evidence type="ECO:0000256" key="5">
    <source>
        <dbReference type="ARBA" id="ARBA00023015"/>
    </source>
</evidence>
<evidence type="ECO:0000256" key="7">
    <source>
        <dbReference type="ARBA" id="ARBA00023159"/>
    </source>
</evidence>
<dbReference type="PANTHER" id="PTHR45526">
    <property type="entry name" value="TRANSCRIPTIONAL REGULATORY PROTEIN DPIA"/>
    <property type="match status" value="1"/>
</dbReference>
<dbReference type="Pfam" id="PF00072">
    <property type="entry name" value="Response_reg"/>
    <property type="match status" value="1"/>
</dbReference>
<dbReference type="EMBL" id="QOIM01000042">
    <property type="protein sequence ID" value="RCG14753.1"/>
    <property type="molecule type" value="Genomic_DNA"/>
</dbReference>
<evidence type="ECO:0000256" key="8">
    <source>
        <dbReference type="ARBA" id="ARBA00023163"/>
    </source>
</evidence>
<proteinExistence type="predicted"/>
<keyword evidence="14" id="KW-1185">Reference proteome</keyword>
<dbReference type="SMART" id="SM00448">
    <property type="entry name" value="REC"/>
    <property type="match status" value="1"/>
</dbReference>
<keyword evidence="8 9" id="KW-0804">Transcription</keyword>
<evidence type="ECO:0000256" key="3">
    <source>
        <dbReference type="ARBA" id="ARBA00022553"/>
    </source>
</evidence>
<protein>
    <recommendedName>
        <fullName evidence="9">Transcriptional regulatory protein</fullName>
    </recommendedName>
</protein>
<evidence type="ECO:0000256" key="4">
    <source>
        <dbReference type="ARBA" id="ARBA00023012"/>
    </source>
</evidence>
<evidence type="ECO:0000256" key="6">
    <source>
        <dbReference type="ARBA" id="ARBA00023125"/>
    </source>
</evidence>
<gene>
    <name evidence="13" type="ORF">DQ392_27020</name>
</gene>
<dbReference type="GO" id="GO:0000156">
    <property type="term" value="F:phosphorelay response regulator activity"/>
    <property type="evidence" value="ECO:0007669"/>
    <property type="project" value="TreeGrafter"/>
</dbReference>
<dbReference type="GO" id="GO:0005737">
    <property type="term" value="C:cytoplasm"/>
    <property type="evidence" value="ECO:0007669"/>
    <property type="project" value="UniProtKB-SubCell"/>
</dbReference>
<dbReference type="Proteomes" id="UP000253507">
    <property type="component" value="Unassembled WGS sequence"/>
</dbReference>
<accession>A0A367E9T8</accession>
<organism evidence="13 14">
    <name type="scientific">Streptomyces reniochalinae</name>
    <dbReference type="NCBI Taxonomy" id="2250578"/>
    <lineage>
        <taxon>Bacteria</taxon>
        <taxon>Bacillati</taxon>
        <taxon>Actinomycetota</taxon>
        <taxon>Actinomycetes</taxon>
        <taxon>Kitasatosporales</taxon>
        <taxon>Streptomycetaceae</taxon>
        <taxon>Streptomyces</taxon>
    </lineage>
</organism>
<keyword evidence="7 9" id="KW-0010">Activator</keyword>
<dbReference type="GO" id="GO:0003700">
    <property type="term" value="F:DNA-binding transcription factor activity"/>
    <property type="evidence" value="ECO:0007669"/>
    <property type="project" value="InterPro"/>
</dbReference>
<evidence type="ECO:0000256" key="10">
    <source>
        <dbReference type="PROSITE-ProRule" id="PRU00169"/>
    </source>
</evidence>
<dbReference type="InterPro" id="IPR011006">
    <property type="entry name" value="CheY-like_superfamily"/>
</dbReference>
<reference evidence="13 14" key="1">
    <citation type="submission" date="2018-06" db="EMBL/GenBank/DDBJ databases">
        <title>Streptomyces reniochalinae sp. nov. and Streptomyces diacarnus sp. nov. from marine sponges.</title>
        <authorList>
            <person name="Li L."/>
        </authorList>
    </citation>
    <scope>NUCLEOTIDE SEQUENCE [LARGE SCALE GENOMIC DNA]</scope>
    <source>
        <strain evidence="13 14">LHW50302</strain>
    </source>
</reference>
<feature type="domain" description="Response regulatory" evidence="12">
    <location>
        <begin position="3"/>
        <end position="122"/>
    </location>
</feature>
<dbReference type="SUPFAM" id="SSF52172">
    <property type="entry name" value="CheY-like"/>
    <property type="match status" value="1"/>
</dbReference>
<keyword evidence="5 9" id="KW-0805">Transcription regulation</keyword>
<dbReference type="GO" id="GO:0003677">
    <property type="term" value="F:DNA binding"/>
    <property type="evidence" value="ECO:0007669"/>
    <property type="project" value="UniProtKB-KW"/>
</dbReference>
<dbReference type="RefSeq" id="WP_114018318.1">
    <property type="nucleotide sequence ID" value="NZ_QOIM01000042.1"/>
</dbReference>
<feature type="compositionally biased region" description="Low complexity" evidence="11">
    <location>
        <begin position="149"/>
        <end position="175"/>
    </location>
</feature>
<dbReference type="InterPro" id="IPR024187">
    <property type="entry name" value="Sig_transdc_resp-reg_cit/mal"/>
</dbReference>
<evidence type="ECO:0000259" key="12">
    <source>
        <dbReference type="PROSITE" id="PS50110"/>
    </source>
</evidence>
<evidence type="ECO:0000256" key="9">
    <source>
        <dbReference type="PIRNR" id="PIRNR006171"/>
    </source>
</evidence>
<dbReference type="AlphaFoldDB" id="A0A367E9T8"/>
<keyword evidence="2 9" id="KW-0963">Cytoplasm</keyword>
<evidence type="ECO:0000313" key="14">
    <source>
        <dbReference type="Proteomes" id="UP000253507"/>
    </source>
</evidence>
<evidence type="ECO:0000256" key="1">
    <source>
        <dbReference type="ARBA" id="ARBA00004496"/>
    </source>
</evidence>
<keyword evidence="3 10" id="KW-0597">Phosphoprotein</keyword>
<dbReference type="PANTHER" id="PTHR45526:SF1">
    <property type="entry name" value="TRANSCRIPTIONAL REGULATORY PROTEIN DCUR-RELATED"/>
    <property type="match status" value="1"/>
</dbReference>
<feature type="modified residue" description="4-aspartylphosphate" evidence="10">
    <location>
        <position position="54"/>
    </location>
</feature>
<keyword evidence="4 9" id="KW-0902">Two-component regulatory system</keyword>
<dbReference type="OrthoDB" id="7187989at2"/>
<evidence type="ECO:0000313" key="13">
    <source>
        <dbReference type="EMBL" id="RCG14753.1"/>
    </source>
</evidence>
<dbReference type="InterPro" id="IPR001789">
    <property type="entry name" value="Sig_transdc_resp-reg_receiver"/>
</dbReference>
<feature type="region of interest" description="Disordered" evidence="11">
    <location>
        <begin position="129"/>
        <end position="182"/>
    </location>
</feature>
<keyword evidence="6 9" id="KW-0238">DNA-binding</keyword>
<dbReference type="InterPro" id="IPR051271">
    <property type="entry name" value="2C-system_Tx_regulators"/>
</dbReference>
<evidence type="ECO:0000256" key="11">
    <source>
        <dbReference type="SAM" id="MobiDB-lite"/>
    </source>
</evidence>
<name>A0A367E9T8_9ACTN</name>
<sequence length="256" mass="27089">MIRVLVVDDDFMVARLHSTLVARVPGFEVDGVAHSGAQALSLVRELAPDLVLLDLYLPDVSGLEVLRRLRGDGAPGGGPDVLVITAARDAASVRAARHGGAVQYVVKPFEGRLLVERLERYARDRREFEELTSPGQDELDRVFTGAGTGVPQSAPASAGAPVPAPQAGEAPAGGALATRRGPLPKGLTEQTSALVRATLDASCAQAGLSASECARHSGLSRVSARRYLEHFVTTGTARVTLRYGTTGRPERRYHPV</sequence>
<comment type="caution">
    <text evidence="13">The sequence shown here is derived from an EMBL/GenBank/DDBJ whole genome shotgun (WGS) entry which is preliminary data.</text>
</comment>
<dbReference type="Gene3D" id="3.40.50.2300">
    <property type="match status" value="1"/>
</dbReference>